<protein>
    <submittedName>
        <fullName evidence="1">DNA mismatch repair protein MutL</fullName>
    </submittedName>
</protein>
<dbReference type="AlphaFoldDB" id="A0A1M5Z369"/>
<keyword evidence="2" id="KW-1185">Reference proteome</keyword>
<dbReference type="OrthoDB" id="8765545at2"/>
<dbReference type="SUPFAM" id="SSF55874">
    <property type="entry name" value="ATPase domain of HSP90 chaperone/DNA topoisomerase II/histidine kinase"/>
    <property type="match status" value="1"/>
</dbReference>
<dbReference type="Pfam" id="PF13589">
    <property type="entry name" value="HATPase_c_3"/>
    <property type="match status" value="1"/>
</dbReference>
<proteinExistence type="predicted"/>
<reference evidence="1 2" key="1">
    <citation type="submission" date="2016-11" db="EMBL/GenBank/DDBJ databases">
        <authorList>
            <person name="Jaros S."/>
            <person name="Januszkiewicz K."/>
            <person name="Wedrychowicz H."/>
        </authorList>
    </citation>
    <scope>NUCLEOTIDE SEQUENCE [LARGE SCALE GENOMIC DNA]</scope>
    <source>
        <strain evidence="1 2">CECT 7868</strain>
    </source>
</reference>
<evidence type="ECO:0000313" key="1">
    <source>
        <dbReference type="EMBL" id="SHI18629.1"/>
    </source>
</evidence>
<dbReference type="Proteomes" id="UP000184608">
    <property type="component" value="Unassembled WGS sequence"/>
</dbReference>
<gene>
    <name evidence="1" type="primary">mutL_1</name>
    <name evidence="1" type="ORF">VA7868_02244</name>
</gene>
<dbReference type="Gene3D" id="3.30.565.10">
    <property type="entry name" value="Histidine kinase-like ATPase, C-terminal domain"/>
    <property type="match status" value="1"/>
</dbReference>
<sequence length="656" mass="75726">MQSFHGTAAITDIGVKKHFKNFEPVNAIFELVWNGFDANARTLEVNTHYNDMDGLDFIEIQDDGDGIDLESLESSFEKFNESTKKNNDDKHGSQGKGRLAFHVMCGSACWYTKKNNYDAKISIKADSIRDYDGTYLDKNDQHPALTNYVSGTCVVLSQFNKKIPLEQELSSKLSKEFGWYLALNTDRKILLNGRTIEIPKHELHRKTVSINSVDFNISVLRWDDKPSSEKSHNYLVEDGNRIVSKYLSKSNNKVSFYTSAYAFSPWFESYEPELLDLDPEAQKNNKIIRSLLEKMTAFQREIYSDYLRKFVDEEIERFDNKGYFPIYSGVDEEYAEWRKSNTKKVIKDIYLADPQVFNRLSAKPAKVLIRLLDKVLVSNENDTILEVLDGVLDLNTQSINKLAQQLKKTTFENIVSTIEILQRRQQAIHQLREVMDCRFSEVLETPDLQKIIESNTWLFGPQYTTLGAEEDSFTSIAKNLRDKVKDIDIISDTDIENGLVVEGVNRQVDLFLARKVPAFNGKGEHVYKCVIVEIKRPGVSLNKKHLQQVDDYCEIIAKHPSFASSKMFFEIILIGRKISKDDFQIKQRMNNLKDKAEFGLVTYDDKIKCYVKDWYTIFDEFDLSNNYLLDRLNIKLDDLSQESTEDLVTDLQEKSA</sequence>
<dbReference type="EMBL" id="FQXZ01000021">
    <property type="protein sequence ID" value="SHI18629.1"/>
    <property type="molecule type" value="Genomic_DNA"/>
</dbReference>
<dbReference type="InterPro" id="IPR036890">
    <property type="entry name" value="HATPase_C_sf"/>
</dbReference>
<dbReference type="RefSeq" id="WP_073603907.1">
    <property type="nucleotide sequence ID" value="NZ_FQXZ01000021.1"/>
</dbReference>
<dbReference type="STRING" id="1216006.VA7868_02244"/>
<evidence type="ECO:0000313" key="2">
    <source>
        <dbReference type="Proteomes" id="UP000184608"/>
    </source>
</evidence>
<organism evidence="1 2">
    <name type="scientific">Vibrio aerogenes CECT 7868</name>
    <dbReference type="NCBI Taxonomy" id="1216006"/>
    <lineage>
        <taxon>Bacteria</taxon>
        <taxon>Pseudomonadati</taxon>
        <taxon>Pseudomonadota</taxon>
        <taxon>Gammaproteobacteria</taxon>
        <taxon>Vibrionales</taxon>
        <taxon>Vibrionaceae</taxon>
        <taxon>Vibrio</taxon>
    </lineage>
</organism>
<name>A0A1M5Z369_9VIBR</name>
<accession>A0A1M5Z369</accession>